<dbReference type="SUPFAM" id="SSF143447">
    <property type="entry name" value="AMMECR1-like"/>
    <property type="match status" value="1"/>
</dbReference>
<name>A0A2G6MSL9_9BACT</name>
<dbReference type="PROSITE" id="PS51112">
    <property type="entry name" value="AMMECR1"/>
    <property type="match status" value="1"/>
</dbReference>
<evidence type="ECO:0000259" key="1">
    <source>
        <dbReference type="PROSITE" id="PS51112"/>
    </source>
</evidence>
<proteinExistence type="predicted"/>
<accession>A0A2G6MSL9</accession>
<reference evidence="2 3" key="1">
    <citation type="submission" date="2017-10" db="EMBL/GenBank/DDBJ databases">
        <title>Novel microbial diversity and functional potential in the marine mammal oral microbiome.</title>
        <authorList>
            <person name="Dudek N.K."/>
            <person name="Sun C.L."/>
            <person name="Burstein D."/>
            <person name="Kantor R.S."/>
            <person name="Aliaga Goltsman D.S."/>
            <person name="Bik E.M."/>
            <person name="Thomas B.C."/>
            <person name="Banfield J.F."/>
            <person name="Relman D.A."/>
        </authorList>
    </citation>
    <scope>NUCLEOTIDE SEQUENCE [LARGE SCALE GENOMIC DNA]</scope>
    <source>
        <strain evidence="2">DOLJORAL78_47_202</strain>
    </source>
</reference>
<organism evidence="2 3">
    <name type="scientific">Desulfobacter postgatei</name>
    <dbReference type="NCBI Taxonomy" id="2293"/>
    <lineage>
        <taxon>Bacteria</taxon>
        <taxon>Pseudomonadati</taxon>
        <taxon>Thermodesulfobacteriota</taxon>
        <taxon>Desulfobacteria</taxon>
        <taxon>Desulfobacterales</taxon>
        <taxon>Desulfobacteraceae</taxon>
        <taxon>Desulfobacter</taxon>
    </lineage>
</organism>
<evidence type="ECO:0000313" key="2">
    <source>
        <dbReference type="EMBL" id="PIE63093.1"/>
    </source>
</evidence>
<dbReference type="Gene3D" id="3.30.700.20">
    <property type="entry name" value="Hypothetical protein ph0010, domain 1"/>
    <property type="match status" value="1"/>
</dbReference>
<comment type="caution">
    <text evidence="2">The sequence shown here is derived from an EMBL/GenBank/DDBJ whole genome shotgun (WGS) entry which is preliminary data.</text>
</comment>
<dbReference type="InterPro" id="IPR027485">
    <property type="entry name" value="AMMECR1_N"/>
</dbReference>
<dbReference type="InterPro" id="IPR036071">
    <property type="entry name" value="AMMECR1_dom_sf"/>
</dbReference>
<dbReference type="InterPro" id="IPR023473">
    <property type="entry name" value="AMMECR1"/>
</dbReference>
<dbReference type="Proteomes" id="UP000231203">
    <property type="component" value="Unassembled WGS sequence"/>
</dbReference>
<dbReference type="InterPro" id="IPR002733">
    <property type="entry name" value="AMMECR1_domain"/>
</dbReference>
<dbReference type="Pfam" id="PF01871">
    <property type="entry name" value="AMMECR1"/>
    <property type="match status" value="1"/>
</dbReference>
<dbReference type="AlphaFoldDB" id="A0A2G6MSL9"/>
<dbReference type="NCBIfam" id="TIGR04335">
    <property type="entry name" value="AmmeMemoSam_A"/>
    <property type="match status" value="1"/>
</dbReference>
<gene>
    <name evidence="2" type="ORF">CSA25_01865</name>
</gene>
<dbReference type="InterPro" id="IPR027623">
    <property type="entry name" value="AmmeMemoSam_A"/>
</dbReference>
<protein>
    <submittedName>
        <fullName evidence="2">AMMECR1 domain-containing protein</fullName>
    </submittedName>
</protein>
<dbReference type="NCBIfam" id="TIGR00296">
    <property type="entry name" value="TIGR00296 family protein"/>
    <property type="match status" value="1"/>
</dbReference>
<evidence type="ECO:0000313" key="3">
    <source>
        <dbReference type="Proteomes" id="UP000231203"/>
    </source>
</evidence>
<dbReference type="Gene3D" id="3.30.1490.150">
    <property type="entry name" value="Hypothetical protein ph0010, domain 2"/>
    <property type="match status" value="1"/>
</dbReference>
<sequence>MISDKQGQMLLKMARTSIAEKLSLPVDKTQIDLDQSFLENKQGLFVTLHKNSALRGCVGVIEPVEPLKTCVGKTARLTAFKDSRFAPLSRDEFHQVDLEISLLSPPEKLEYSTGKELIQRLVPFKDGVIIKKGSKQATFLPQVWKQLSDTASFLSRLCTKAGLDNDEWIKGSLIVYTYRVHSFCENR</sequence>
<dbReference type="PANTHER" id="PTHR13016">
    <property type="entry name" value="AMMECR1 HOMOLOG"/>
    <property type="match status" value="1"/>
</dbReference>
<feature type="domain" description="AMMECR1" evidence="1">
    <location>
        <begin position="5"/>
        <end position="187"/>
    </location>
</feature>
<dbReference type="PANTHER" id="PTHR13016:SF0">
    <property type="entry name" value="AMME SYNDROME CANDIDATE GENE 1 PROTEIN"/>
    <property type="match status" value="1"/>
</dbReference>
<dbReference type="EMBL" id="PDTI01000016">
    <property type="protein sequence ID" value="PIE63093.1"/>
    <property type="molecule type" value="Genomic_DNA"/>
</dbReference>